<comment type="similarity">
    <text evidence="1 2">Belongs to the anti-sigma-factor antagonist family.</text>
</comment>
<evidence type="ECO:0000313" key="5">
    <source>
        <dbReference type="Proteomes" id="UP000317243"/>
    </source>
</evidence>
<evidence type="ECO:0000259" key="3">
    <source>
        <dbReference type="PROSITE" id="PS50801"/>
    </source>
</evidence>
<gene>
    <name evidence="4" type="ORF">KOR42_02460</name>
</gene>
<dbReference type="Pfam" id="PF01740">
    <property type="entry name" value="STAS"/>
    <property type="match status" value="1"/>
</dbReference>
<organism evidence="4 5">
    <name type="scientific">Thalassoglobus neptunius</name>
    <dbReference type="NCBI Taxonomy" id="1938619"/>
    <lineage>
        <taxon>Bacteria</taxon>
        <taxon>Pseudomonadati</taxon>
        <taxon>Planctomycetota</taxon>
        <taxon>Planctomycetia</taxon>
        <taxon>Planctomycetales</taxon>
        <taxon>Planctomycetaceae</taxon>
        <taxon>Thalassoglobus</taxon>
    </lineage>
</organism>
<evidence type="ECO:0000313" key="4">
    <source>
        <dbReference type="EMBL" id="TWT56891.1"/>
    </source>
</evidence>
<dbReference type="SUPFAM" id="SSF52091">
    <property type="entry name" value="SpoIIaa-like"/>
    <property type="match status" value="1"/>
</dbReference>
<protein>
    <recommendedName>
        <fullName evidence="2">Anti-sigma factor antagonist</fullName>
    </recommendedName>
</protein>
<feature type="domain" description="STAS" evidence="3">
    <location>
        <begin position="19"/>
        <end position="119"/>
    </location>
</feature>
<comment type="caution">
    <text evidence="4">The sequence shown here is derived from an EMBL/GenBank/DDBJ whole genome shotgun (WGS) entry which is preliminary data.</text>
</comment>
<dbReference type="InterPro" id="IPR003658">
    <property type="entry name" value="Anti-sigma_ant"/>
</dbReference>
<dbReference type="InterPro" id="IPR036513">
    <property type="entry name" value="STAS_dom_sf"/>
</dbReference>
<reference evidence="4 5" key="1">
    <citation type="submission" date="2019-02" db="EMBL/GenBank/DDBJ databases">
        <title>Deep-cultivation of Planctomycetes and their phenomic and genomic characterization uncovers novel biology.</title>
        <authorList>
            <person name="Wiegand S."/>
            <person name="Jogler M."/>
            <person name="Boedeker C."/>
            <person name="Pinto D."/>
            <person name="Vollmers J."/>
            <person name="Rivas-Marin E."/>
            <person name="Kohn T."/>
            <person name="Peeters S.H."/>
            <person name="Heuer A."/>
            <person name="Rast P."/>
            <person name="Oberbeckmann S."/>
            <person name="Bunk B."/>
            <person name="Jeske O."/>
            <person name="Meyerdierks A."/>
            <person name="Storesund J.E."/>
            <person name="Kallscheuer N."/>
            <person name="Luecker S."/>
            <person name="Lage O.M."/>
            <person name="Pohl T."/>
            <person name="Merkel B.J."/>
            <person name="Hornburger P."/>
            <person name="Mueller R.-W."/>
            <person name="Bruemmer F."/>
            <person name="Labrenz M."/>
            <person name="Spormann A.M."/>
            <person name="Op Den Camp H."/>
            <person name="Overmann J."/>
            <person name="Amann R."/>
            <person name="Jetten M.S.M."/>
            <person name="Mascher T."/>
            <person name="Medema M.H."/>
            <person name="Devos D.P."/>
            <person name="Kaster A.-K."/>
            <person name="Ovreas L."/>
            <person name="Rohde M."/>
            <person name="Galperin M.Y."/>
            <person name="Jogler C."/>
        </authorList>
    </citation>
    <scope>NUCLEOTIDE SEQUENCE [LARGE SCALE GENOMIC DNA]</scope>
    <source>
        <strain evidence="4 5">KOR42</strain>
    </source>
</reference>
<dbReference type="EMBL" id="SIHI01000001">
    <property type="protein sequence ID" value="TWT56891.1"/>
    <property type="molecule type" value="Genomic_DNA"/>
</dbReference>
<dbReference type="PANTHER" id="PTHR33495:SF14">
    <property type="entry name" value="ANTI-SIGMA FACTOR ANTAGONIST"/>
    <property type="match status" value="1"/>
</dbReference>
<sequence>MTLNRSNFFDWKQDGKIHVVTLRVEMLTDEENLEQFDQELASIVESAMPCHMVCDLSSVRYVSSSAIGKFISLHRKMMRTNGQLILCGLQSAVKDILATSHLLKYFHVTDDASQAIKKLK</sequence>
<evidence type="ECO:0000256" key="1">
    <source>
        <dbReference type="ARBA" id="ARBA00009013"/>
    </source>
</evidence>
<dbReference type="PANTHER" id="PTHR33495">
    <property type="entry name" value="ANTI-SIGMA FACTOR ANTAGONIST TM_1081-RELATED-RELATED"/>
    <property type="match status" value="1"/>
</dbReference>
<dbReference type="NCBIfam" id="TIGR00377">
    <property type="entry name" value="ant_ant_sig"/>
    <property type="match status" value="1"/>
</dbReference>
<proteinExistence type="inferred from homology"/>
<dbReference type="PROSITE" id="PS50801">
    <property type="entry name" value="STAS"/>
    <property type="match status" value="1"/>
</dbReference>
<dbReference type="CDD" id="cd07043">
    <property type="entry name" value="STAS_anti-anti-sigma_factors"/>
    <property type="match status" value="1"/>
</dbReference>
<dbReference type="InterPro" id="IPR002645">
    <property type="entry name" value="STAS_dom"/>
</dbReference>
<keyword evidence="5" id="KW-1185">Reference proteome</keyword>
<dbReference type="Gene3D" id="3.30.750.24">
    <property type="entry name" value="STAS domain"/>
    <property type="match status" value="1"/>
</dbReference>
<dbReference type="OrthoDB" id="213976at2"/>
<dbReference type="AlphaFoldDB" id="A0A5C5X3K8"/>
<dbReference type="RefSeq" id="WP_146506798.1">
    <property type="nucleotide sequence ID" value="NZ_SIHI01000001.1"/>
</dbReference>
<dbReference type="GO" id="GO:0043856">
    <property type="term" value="F:anti-sigma factor antagonist activity"/>
    <property type="evidence" value="ECO:0007669"/>
    <property type="project" value="InterPro"/>
</dbReference>
<accession>A0A5C5X3K8</accession>
<name>A0A5C5X3K8_9PLAN</name>
<evidence type="ECO:0000256" key="2">
    <source>
        <dbReference type="RuleBase" id="RU003749"/>
    </source>
</evidence>
<dbReference type="Proteomes" id="UP000317243">
    <property type="component" value="Unassembled WGS sequence"/>
</dbReference>